<comment type="similarity">
    <text evidence="2">Belongs to the bacterial solute-binding protein 1 family.</text>
</comment>
<keyword evidence="7" id="KW-1185">Reference proteome</keyword>
<dbReference type="PROSITE" id="PS51257">
    <property type="entry name" value="PROKAR_LIPOPROTEIN"/>
    <property type="match status" value="1"/>
</dbReference>
<keyword evidence="4 5" id="KW-0732">Signal</keyword>
<protein>
    <submittedName>
        <fullName evidence="6">Extracellular solute-binding protein</fullName>
    </submittedName>
</protein>
<dbReference type="Proteomes" id="UP001209318">
    <property type="component" value="Unassembled WGS sequence"/>
</dbReference>
<dbReference type="EMBL" id="JAOUSF010000001">
    <property type="protein sequence ID" value="MCU9612682.1"/>
    <property type="molecule type" value="Genomic_DNA"/>
</dbReference>
<name>A0AAE3IQQ9_9BACI</name>
<evidence type="ECO:0000256" key="2">
    <source>
        <dbReference type="ARBA" id="ARBA00008520"/>
    </source>
</evidence>
<sequence>MKKLVSLLIAFSFIFVMAACSGNSDEAGKKDGDTSKKEEQVTIKYANWNLGTEEENNIERQMIAAFEEAYPNIHVEIDQSIDSADWNGSLSAAASAGKMPDVFAMSSLPLALSNDWVMDITSIAEADEEFAKVSETVQQSIKFNDKLVAVPFAQHMLGYYVNKDLFNEANLDYPEYGASVEEFEAAIKGITDINAGVVGLMDANNIPDWYPAAVNPDMGWFTYKDGSYSLNSTEFISAMNFAKELETNSYTYNSLTEDQKANFNAQDAGQVWLNGGIAIRWDGTWANASYATEATFDFDFLGLPGGRTAITNDLLGISATTEHPEEVYTFAKWMSFGKDGFFKRLEIADEMGIPVNSLPISTDQEVVDEYFSRLDIPGVRKAYDNIDTAILEPFKTVPGYTESRFDGTTGVKVGEFENATAGQLITSFITGDLKVEDYAAQLEELANAKHDEVLESMQ</sequence>
<reference evidence="6" key="1">
    <citation type="submission" date="2022-10" db="EMBL/GenBank/DDBJ databases">
        <title>Description of Fervidibacillus gen. nov. in the family Fervidibacillaceae fam. nov. with two species, Fervidibacillus albus sp. nov., and Fervidibacillus halotolerans sp. nov., isolated from tidal flat sediments.</title>
        <authorList>
            <person name="Kwon K.K."/>
            <person name="Yang S.-H."/>
        </authorList>
    </citation>
    <scope>NUCLEOTIDE SEQUENCE</scope>
    <source>
        <strain evidence="6">JCM 19140</strain>
    </source>
</reference>
<dbReference type="AlphaFoldDB" id="A0AAE3IQQ9"/>
<evidence type="ECO:0000256" key="3">
    <source>
        <dbReference type="ARBA" id="ARBA00022448"/>
    </source>
</evidence>
<dbReference type="RefSeq" id="WP_263071866.1">
    <property type="nucleotide sequence ID" value="NZ_JAOUSF010000001.1"/>
</dbReference>
<evidence type="ECO:0000313" key="7">
    <source>
        <dbReference type="Proteomes" id="UP001209318"/>
    </source>
</evidence>
<dbReference type="Gene3D" id="3.40.190.10">
    <property type="entry name" value="Periplasmic binding protein-like II"/>
    <property type="match status" value="1"/>
</dbReference>
<feature type="signal peptide" evidence="5">
    <location>
        <begin position="1"/>
        <end position="18"/>
    </location>
</feature>
<dbReference type="PANTHER" id="PTHR43649">
    <property type="entry name" value="ARABINOSE-BINDING PROTEIN-RELATED"/>
    <property type="match status" value="1"/>
</dbReference>
<dbReference type="SUPFAM" id="SSF53850">
    <property type="entry name" value="Periplasmic binding protein-like II"/>
    <property type="match status" value="1"/>
</dbReference>
<proteinExistence type="inferred from homology"/>
<dbReference type="Pfam" id="PF01547">
    <property type="entry name" value="SBP_bac_1"/>
    <property type="match status" value="1"/>
</dbReference>
<comment type="subcellular location">
    <subcellularLocation>
        <location evidence="1">Cell envelope</location>
    </subcellularLocation>
</comment>
<organism evidence="6 7">
    <name type="scientific">Perspicuibacillus lycopersici</name>
    <dbReference type="NCBI Taxonomy" id="1325689"/>
    <lineage>
        <taxon>Bacteria</taxon>
        <taxon>Bacillati</taxon>
        <taxon>Bacillota</taxon>
        <taxon>Bacilli</taxon>
        <taxon>Bacillales</taxon>
        <taxon>Bacillaceae</taxon>
        <taxon>Perspicuibacillus</taxon>
    </lineage>
</organism>
<dbReference type="InterPro" id="IPR006059">
    <property type="entry name" value="SBP"/>
</dbReference>
<comment type="caution">
    <text evidence="6">The sequence shown here is derived from an EMBL/GenBank/DDBJ whole genome shotgun (WGS) entry which is preliminary data.</text>
</comment>
<keyword evidence="3" id="KW-0813">Transport</keyword>
<evidence type="ECO:0000256" key="4">
    <source>
        <dbReference type="ARBA" id="ARBA00022729"/>
    </source>
</evidence>
<accession>A0AAE3IQQ9</accession>
<dbReference type="PANTHER" id="PTHR43649:SF31">
    <property type="entry name" value="SN-GLYCEROL-3-PHOSPHATE-BINDING PERIPLASMIC PROTEIN UGPB"/>
    <property type="match status" value="1"/>
</dbReference>
<dbReference type="GO" id="GO:0030313">
    <property type="term" value="C:cell envelope"/>
    <property type="evidence" value="ECO:0007669"/>
    <property type="project" value="UniProtKB-SubCell"/>
</dbReference>
<evidence type="ECO:0000313" key="6">
    <source>
        <dbReference type="EMBL" id="MCU9612682.1"/>
    </source>
</evidence>
<dbReference type="InterPro" id="IPR050490">
    <property type="entry name" value="Bact_solute-bd_prot1"/>
</dbReference>
<evidence type="ECO:0000256" key="5">
    <source>
        <dbReference type="SAM" id="SignalP"/>
    </source>
</evidence>
<feature type="chain" id="PRO_5042054436" evidence="5">
    <location>
        <begin position="19"/>
        <end position="458"/>
    </location>
</feature>
<gene>
    <name evidence="6" type="ORF">OEV98_03770</name>
</gene>
<evidence type="ECO:0000256" key="1">
    <source>
        <dbReference type="ARBA" id="ARBA00004196"/>
    </source>
</evidence>